<dbReference type="FunFam" id="1.10.340.70:FF:000001">
    <property type="entry name" value="Retrovirus-related Pol polyprotein from transposon gypsy-like Protein"/>
    <property type="match status" value="1"/>
</dbReference>
<dbReference type="GO" id="GO:0003964">
    <property type="term" value="F:RNA-directed DNA polymerase activity"/>
    <property type="evidence" value="ECO:0007669"/>
    <property type="project" value="UniProtKB-EC"/>
</dbReference>
<evidence type="ECO:0000256" key="2">
    <source>
        <dbReference type="SAM" id="MobiDB-lite"/>
    </source>
</evidence>
<protein>
    <recommendedName>
        <fullName evidence="1">RNA-directed DNA polymerase</fullName>
        <ecNumber evidence="1">2.7.7.49</ecNumber>
    </recommendedName>
</protein>
<dbReference type="EMBL" id="JANEYF010001658">
    <property type="protein sequence ID" value="KAJ8960107.1"/>
    <property type="molecule type" value="Genomic_DNA"/>
</dbReference>
<dbReference type="InterPro" id="IPR001584">
    <property type="entry name" value="Integrase_cat-core"/>
</dbReference>
<dbReference type="InterPro" id="IPR041588">
    <property type="entry name" value="Integrase_H2C2"/>
</dbReference>
<evidence type="ECO:0000259" key="3">
    <source>
        <dbReference type="PROSITE" id="PS50994"/>
    </source>
</evidence>
<dbReference type="PROSITE" id="PS50994">
    <property type="entry name" value="INTEGRASE"/>
    <property type="match status" value="1"/>
</dbReference>
<dbReference type="Pfam" id="PF00665">
    <property type="entry name" value="rve"/>
    <property type="match status" value="1"/>
</dbReference>
<feature type="compositionally biased region" description="Acidic residues" evidence="2">
    <location>
        <begin position="544"/>
        <end position="554"/>
    </location>
</feature>
<gene>
    <name evidence="4" type="ORF">NQ314_006105</name>
</gene>
<dbReference type="PANTHER" id="PTHR37984">
    <property type="entry name" value="PROTEIN CBG26694"/>
    <property type="match status" value="1"/>
</dbReference>
<accession>A0AAV8Z9Y2</accession>
<dbReference type="InterPro" id="IPR050951">
    <property type="entry name" value="Retrovirus_Pol_polyprotein"/>
</dbReference>
<feature type="compositionally biased region" description="Basic and acidic residues" evidence="2">
    <location>
        <begin position="521"/>
        <end position="543"/>
    </location>
</feature>
<name>A0AAV8Z9Y2_9CUCU</name>
<evidence type="ECO:0000256" key="1">
    <source>
        <dbReference type="ARBA" id="ARBA00012493"/>
    </source>
</evidence>
<reference evidence="4" key="1">
    <citation type="journal article" date="2023" name="Insect Mol. Biol.">
        <title>Genome sequencing provides insights into the evolution of gene families encoding plant cell wall-degrading enzymes in longhorned beetles.</title>
        <authorList>
            <person name="Shin N.R."/>
            <person name="Okamura Y."/>
            <person name="Kirsch R."/>
            <person name="Pauchet Y."/>
        </authorList>
    </citation>
    <scope>NUCLEOTIDE SEQUENCE</scope>
    <source>
        <strain evidence="4">RBIC_L_NR</strain>
    </source>
</reference>
<dbReference type="GO" id="GO:0015074">
    <property type="term" value="P:DNA integration"/>
    <property type="evidence" value="ECO:0007669"/>
    <property type="project" value="InterPro"/>
</dbReference>
<dbReference type="Gene3D" id="3.30.420.10">
    <property type="entry name" value="Ribonuclease H-like superfamily/Ribonuclease H"/>
    <property type="match status" value="1"/>
</dbReference>
<dbReference type="PANTHER" id="PTHR37984:SF5">
    <property type="entry name" value="PROTEIN NYNRIN-LIKE"/>
    <property type="match status" value="1"/>
</dbReference>
<feature type="domain" description="Integrase catalytic" evidence="3">
    <location>
        <begin position="249"/>
        <end position="407"/>
    </location>
</feature>
<sequence length="597" mass="68905">MEEIAEHVILGQEWMLAEQATLDFQYNCVYFGTTYRRRHQFPNYSSRYSSGPPLESGDIAEERLVPPDTVVASNSGRRDQPLDHQQQRRVPLAFIQPTTTLTAAQIDDIEDDEPPPLFDQIKQAQGNSVEYQATRARWHRLHNGQDEATEPWQRTLKNDYTVRDDLIWYTIDSRMALVVPLEFWPRVIHEYHDKIGHPGRDETIDAVRRLYYWPALTKQIKTHVRHCLICASTKRGGALQPHAPLHPRPPTRPWQVVSFDSMGPYPTSRGNNKYLLVCTDTFSKWVEIQASPTAGVSAVLQFLINTFSRWGYPERIITDNATIFRSLSWQRYLRRHNITGYTAPIYHQRANPVERRNQEIKKALRIQNQDQPIDRWDENLHQITFNLHNRKNAATGMSPSQALLGAQLVKPGEWNHPVNQQPVHNDAREREARIEQAHRRKIIFERKYYPEPRDAPVHFRRGDQVLVRQFPGTSTAFCPTWTGPHTVAAVLGDNVYEIDRNGVQYQIHVDDIRPAPAPLPEPDHLEAPEDDNIRPRPIPRPDLDTESEADEEEPPIAPVRPATGRTNQVTIEDLPDDEDHEDPRPIQGPQPITGLWP</sequence>
<dbReference type="GO" id="GO:0003676">
    <property type="term" value="F:nucleic acid binding"/>
    <property type="evidence" value="ECO:0007669"/>
    <property type="project" value="InterPro"/>
</dbReference>
<evidence type="ECO:0000313" key="4">
    <source>
        <dbReference type="EMBL" id="KAJ8960107.1"/>
    </source>
</evidence>
<feature type="region of interest" description="Disordered" evidence="2">
    <location>
        <begin position="513"/>
        <end position="597"/>
    </location>
</feature>
<proteinExistence type="predicted"/>
<dbReference type="InterPro" id="IPR012337">
    <property type="entry name" value="RNaseH-like_sf"/>
</dbReference>
<evidence type="ECO:0000313" key="5">
    <source>
        <dbReference type="Proteomes" id="UP001162156"/>
    </source>
</evidence>
<comment type="caution">
    <text evidence="4">The sequence shown here is derived from an EMBL/GenBank/DDBJ whole genome shotgun (WGS) entry which is preliminary data.</text>
</comment>
<dbReference type="InterPro" id="IPR036397">
    <property type="entry name" value="RNaseH_sf"/>
</dbReference>
<dbReference type="Pfam" id="PF17921">
    <property type="entry name" value="Integrase_H2C2"/>
    <property type="match status" value="1"/>
</dbReference>
<dbReference type="Proteomes" id="UP001162156">
    <property type="component" value="Unassembled WGS sequence"/>
</dbReference>
<dbReference type="SUPFAM" id="SSF53098">
    <property type="entry name" value="Ribonuclease H-like"/>
    <property type="match status" value="1"/>
</dbReference>
<dbReference type="AlphaFoldDB" id="A0AAV8Z9Y2"/>
<dbReference type="Gene3D" id="1.10.340.70">
    <property type="match status" value="1"/>
</dbReference>
<dbReference type="EC" id="2.7.7.49" evidence="1"/>
<keyword evidence="5" id="KW-1185">Reference proteome</keyword>
<organism evidence="4 5">
    <name type="scientific">Rhamnusium bicolor</name>
    <dbReference type="NCBI Taxonomy" id="1586634"/>
    <lineage>
        <taxon>Eukaryota</taxon>
        <taxon>Metazoa</taxon>
        <taxon>Ecdysozoa</taxon>
        <taxon>Arthropoda</taxon>
        <taxon>Hexapoda</taxon>
        <taxon>Insecta</taxon>
        <taxon>Pterygota</taxon>
        <taxon>Neoptera</taxon>
        <taxon>Endopterygota</taxon>
        <taxon>Coleoptera</taxon>
        <taxon>Polyphaga</taxon>
        <taxon>Cucujiformia</taxon>
        <taxon>Chrysomeloidea</taxon>
        <taxon>Cerambycidae</taxon>
        <taxon>Lepturinae</taxon>
        <taxon>Rhagiini</taxon>
        <taxon>Rhamnusium</taxon>
    </lineage>
</organism>